<dbReference type="PANTHER" id="PTHR12126:SF16">
    <property type="entry name" value="MIOREX COMPLEX COMPONENT 2"/>
    <property type="match status" value="1"/>
</dbReference>
<dbReference type="EMBL" id="PJQM01003404">
    <property type="protein sequence ID" value="RCH89072.1"/>
    <property type="molecule type" value="Genomic_DNA"/>
</dbReference>
<evidence type="ECO:0000313" key="3">
    <source>
        <dbReference type="Proteomes" id="UP000253551"/>
    </source>
</evidence>
<proteinExistence type="predicted"/>
<keyword evidence="3" id="KW-1185">Reference proteome</keyword>
<evidence type="ECO:0000313" key="2">
    <source>
        <dbReference type="EMBL" id="RCH89072.1"/>
    </source>
</evidence>
<dbReference type="InterPro" id="IPR001509">
    <property type="entry name" value="Epimerase_deHydtase"/>
</dbReference>
<organism evidence="2 3">
    <name type="scientific">Rhizopus stolonifer</name>
    <name type="common">Rhizopus nigricans</name>
    <dbReference type="NCBI Taxonomy" id="4846"/>
    <lineage>
        <taxon>Eukaryota</taxon>
        <taxon>Fungi</taxon>
        <taxon>Fungi incertae sedis</taxon>
        <taxon>Mucoromycota</taxon>
        <taxon>Mucoromycotina</taxon>
        <taxon>Mucoromycetes</taxon>
        <taxon>Mucorales</taxon>
        <taxon>Mucorineae</taxon>
        <taxon>Rhizopodaceae</taxon>
        <taxon>Rhizopus</taxon>
    </lineage>
</organism>
<dbReference type="STRING" id="4846.A0A367JGI3"/>
<dbReference type="PANTHER" id="PTHR12126">
    <property type="entry name" value="NADH-UBIQUINONE OXIDOREDUCTASE 39 KDA SUBUNIT-RELATED"/>
    <property type="match status" value="1"/>
</dbReference>
<dbReference type="Gene3D" id="3.40.50.720">
    <property type="entry name" value="NAD(P)-binding Rossmann-like Domain"/>
    <property type="match status" value="1"/>
</dbReference>
<evidence type="ECO:0000259" key="1">
    <source>
        <dbReference type="Pfam" id="PF01370"/>
    </source>
</evidence>
<protein>
    <recommendedName>
        <fullName evidence="1">NAD-dependent epimerase/dehydratase domain-containing protein</fullName>
    </recommendedName>
</protein>
<feature type="domain" description="NAD-dependent epimerase/dehydratase" evidence="1">
    <location>
        <begin position="10"/>
        <end position="84"/>
    </location>
</feature>
<accession>A0A367JGI3</accession>
<dbReference type="OrthoDB" id="276721at2759"/>
<dbReference type="GO" id="GO:0044877">
    <property type="term" value="F:protein-containing complex binding"/>
    <property type="evidence" value="ECO:0007669"/>
    <property type="project" value="TreeGrafter"/>
</dbReference>
<dbReference type="InterPro" id="IPR036291">
    <property type="entry name" value="NAD(P)-bd_dom_sf"/>
</dbReference>
<dbReference type="GO" id="GO:0005739">
    <property type="term" value="C:mitochondrion"/>
    <property type="evidence" value="ECO:0007669"/>
    <property type="project" value="TreeGrafter"/>
</dbReference>
<dbReference type="AlphaFoldDB" id="A0A367JGI3"/>
<dbReference type="InterPro" id="IPR051207">
    <property type="entry name" value="ComplexI_NDUFA9_subunit"/>
</dbReference>
<reference evidence="2 3" key="1">
    <citation type="journal article" date="2018" name="G3 (Bethesda)">
        <title>Phylogenetic and Phylogenomic Definition of Rhizopus Species.</title>
        <authorList>
            <person name="Gryganskyi A.P."/>
            <person name="Golan J."/>
            <person name="Dolatabadi S."/>
            <person name="Mondo S."/>
            <person name="Robb S."/>
            <person name="Idnurm A."/>
            <person name="Muszewska A."/>
            <person name="Steczkiewicz K."/>
            <person name="Masonjones S."/>
            <person name="Liao H.L."/>
            <person name="Gajdeczka M.T."/>
            <person name="Anike F."/>
            <person name="Vuek A."/>
            <person name="Anishchenko I.M."/>
            <person name="Voigt K."/>
            <person name="de Hoog G.S."/>
            <person name="Smith M.E."/>
            <person name="Heitman J."/>
            <person name="Vilgalys R."/>
            <person name="Stajich J.E."/>
        </authorList>
    </citation>
    <scope>NUCLEOTIDE SEQUENCE [LARGE SCALE GENOMIC DNA]</scope>
    <source>
        <strain evidence="2 3">LSU 92-RS-03</strain>
    </source>
</reference>
<name>A0A367JGI3_RHIST</name>
<comment type="caution">
    <text evidence="2">The sequence shown here is derived from an EMBL/GenBank/DDBJ whole genome shotgun (WGS) entry which is preliminary data.</text>
</comment>
<gene>
    <name evidence="2" type="ORF">CU098_004265</name>
</gene>
<sequence>MAEPIARKLLVVGGTGFLGLNVCKLAAQRGWETVSLSRKGEPSVFQQKGKPEWAEKVQWASGNSLEPESYKEILSGVTDVVHSVGILLERDYKSLAQSQSLCEVVNKLPGVFLNDHGNPLDSKFENTIRPTYEMMNRDTAISVANEVAKLPSIKSFVYISASQALPFIDPRYHTTKREAEVHLFRKENFKTIALRPGLMYDTTRPALAPVVDALKFVNAITKPFKKDIASLPGGRVITTPPLGTEQVARAAIASIEASEHGIFDVDDIERLSYRFT</sequence>
<dbReference type="Pfam" id="PF01370">
    <property type="entry name" value="Epimerase"/>
    <property type="match status" value="1"/>
</dbReference>
<dbReference type="SUPFAM" id="SSF51735">
    <property type="entry name" value="NAD(P)-binding Rossmann-fold domains"/>
    <property type="match status" value="1"/>
</dbReference>
<dbReference type="Proteomes" id="UP000253551">
    <property type="component" value="Unassembled WGS sequence"/>
</dbReference>